<dbReference type="InterPro" id="IPR009081">
    <property type="entry name" value="PP-bd_ACP"/>
</dbReference>
<evidence type="ECO:0000256" key="4">
    <source>
        <dbReference type="ARBA" id="ARBA00022553"/>
    </source>
</evidence>
<reference evidence="6 7" key="1">
    <citation type="submission" date="2016-11" db="EMBL/GenBank/DDBJ databases">
        <title>Draft Genome Sequences of Nine Cyanobacterial Strains from Diverse Habitats.</title>
        <authorList>
            <person name="Zhu T."/>
            <person name="Hou S."/>
            <person name="Lu X."/>
            <person name="Hess W.R."/>
        </authorList>
    </citation>
    <scope>NUCLEOTIDE SEQUENCE [LARGE SCALE GENOMIC DNA]</scope>
    <source>
        <strain evidence="6 7">5.2 s.c.1</strain>
    </source>
</reference>
<gene>
    <name evidence="6" type="ORF">NIES1031_05100</name>
</gene>
<dbReference type="PANTHER" id="PTHR45527:SF1">
    <property type="entry name" value="FATTY ACID SYNTHASE"/>
    <property type="match status" value="1"/>
</dbReference>
<dbReference type="CDD" id="cd19531">
    <property type="entry name" value="LCL_NRPS-like"/>
    <property type="match status" value="2"/>
</dbReference>
<dbReference type="FunFam" id="3.40.50.12780:FF:000012">
    <property type="entry name" value="Non-ribosomal peptide synthetase"/>
    <property type="match status" value="1"/>
</dbReference>
<dbReference type="GO" id="GO:0008610">
    <property type="term" value="P:lipid biosynthetic process"/>
    <property type="evidence" value="ECO:0007669"/>
    <property type="project" value="UniProtKB-ARBA"/>
</dbReference>
<dbReference type="SUPFAM" id="SSF56801">
    <property type="entry name" value="Acetyl-CoA synthetase-like"/>
    <property type="match status" value="1"/>
</dbReference>
<comment type="similarity">
    <text evidence="2">Belongs to the ATP-dependent AMP-binding enzyme family.</text>
</comment>
<dbReference type="InterPro" id="IPR020845">
    <property type="entry name" value="AMP-binding_CS"/>
</dbReference>
<dbReference type="Pfam" id="PF00668">
    <property type="entry name" value="Condensation"/>
    <property type="match status" value="2"/>
</dbReference>
<evidence type="ECO:0000256" key="2">
    <source>
        <dbReference type="ARBA" id="ARBA00006432"/>
    </source>
</evidence>
<dbReference type="PROSITE" id="PS50075">
    <property type="entry name" value="CARRIER"/>
    <property type="match status" value="1"/>
</dbReference>
<dbReference type="SUPFAM" id="SSF52777">
    <property type="entry name" value="CoA-dependent acyltransferases"/>
    <property type="match status" value="4"/>
</dbReference>
<evidence type="ECO:0000313" key="6">
    <source>
        <dbReference type="EMBL" id="OKH27962.1"/>
    </source>
</evidence>
<dbReference type="Gene3D" id="2.30.38.10">
    <property type="entry name" value="Luciferase, Domain 3"/>
    <property type="match status" value="1"/>
</dbReference>
<dbReference type="GO" id="GO:0031177">
    <property type="term" value="F:phosphopantetheine binding"/>
    <property type="evidence" value="ECO:0007669"/>
    <property type="project" value="InterPro"/>
</dbReference>
<dbReference type="PROSITE" id="PS00455">
    <property type="entry name" value="AMP_BINDING"/>
    <property type="match status" value="1"/>
</dbReference>
<evidence type="ECO:0000313" key="7">
    <source>
        <dbReference type="Proteomes" id="UP000185984"/>
    </source>
</evidence>
<dbReference type="NCBIfam" id="TIGR01733">
    <property type="entry name" value="AA-adenyl-dom"/>
    <property type="match status" value="1"/>
</dbReference>
<dbReference type="PROSITE" id="PS00012">
    <property type="entry name" value="PHOSPHOPANTETHEINE"/>
    <property type="match status" value="1"/>
</dbReference>
<dbReference type="InterPro" id="IPR001242">
    <property type="entry name" value="Condensation_dom"/>
</dbReference>
<dbReference type="InterPro" id="IPR006162">
    <property type="entry name" value="Ppantetheine_attach_site"/>
</dbReference>
<accession>A0A1U7HWM5</accession>
<dbReference type="FunFam" id="3.40.50.980:FF:000001">
    <property type="entry name" value="Non-ribosomal peptide synthetase"/>
    <property type="match status" value="1"/>
</dbReference>
<dbReference type="Pfam" id="PF00550">
    <property type="entry name" value="PP-binding"/>
    <property type="match status" value="1"/>
</dbReference>
<dbReference type="Gene3D" id="1.10.1200.10">
    <property type="entry name" value="ACP-like"/>
    <property type="match status" value="1"/>
</dbReference>
<dbReference type="Gene3D" id="3.40.50.980">
    <property type="match status" value="2"/>
</dbReference>
<comment type="caution">
    <text evidence="6">The sequence shown here is derived from an EMBL/GenBank/DDBJ whole genome shotgun (WGS) entry which is preliminary data.</text>
</comment>
<dbReference type="Pfam" id="PF13193">
    <property type="entry name" value="AMP-binding_C"/>
    <property type="match status" value="1"/>
</dbReference>
<name>A0A1U7HWM5_9CHRO</name>
<dbReference type="Gene3D" id="3.30.559.30">
    <property type="entry name" value="Nonribosomal peptide synthetase, condensation domain"/>
    <property type="match status" value="2"/>
</dbReference>
<dbReference type="InterPro" id="IPR000873">
    <property type="entry name" value="AMP-dep_synth/lig_dom"/>
</dbReference>
<keyword evidence="3" id="KW-0596">Phosphopantetheine</keyword>
<feature type="domain" description="Carrier" evidence="5">
    <location>
        <begin position="1010"/>
        <end position="1085"/>
    </location>
</feature>
<dbReference type="InterPro" id="IPR045851">
    <property type="entry name" value="AMP-bd_C_sf"/>
</dbReference>
<dbReference type="STRING" id="247279.NIES1031_05100"/>
<dbReference type="SMART" id="SM00823">
    <property type="entry name" value="PKS_PP"/>
    <property type="match status" value="1"/>
</dbReference>
<dbReference type="FunFam" id="1.10.1200.10:FF:000005">
    <property type="entry name" value="Nonribosomal peptide synthetase 1"/>
    <property type="match status" value="1"/>
</dbReference>
<proteinExistence type="inferred from homology"/>
<evidence type="ECO:0000256" key="3">
    <source>
        <dbReference type="ARBA" id="ARBA00022450"/>
    </source>
</evidence>
<sequence length="1536" mass="171837">MNHSQRIAALSPEQQALLRLRLQQKQVQSPQRLTIPKCNRHAPLAVSFAQQRMWFQDQLSIKSAVSNNISIALTITGSLQVNALAQSLKEILQRHESLRTTLQTVAGELTQTILPLDKWELPIHDLRSHSVAERDREVQQLATKQACTPFNLETDLLLRAALLRLADAEYVLLLTMHHIAVDAWSLGIFFRELSALYAAFSHNQPSPLAALPIQYADFAAWQRQSLQGSVLELAYWKQKLHNAPDLLQLPCDRPRPAVQSFAGRTVSFHISQSITAALKQRSQASGATLFMTLLAALQTLLFRYTDQDDILIGSPIANRHQPEIENLIGCFINTLVFRTDLSGNPSFLELLQRVRETVLGALAHQTLPFEKLVDELQLARSLSYAPLFQVMLVLQNAFSIENIELPGLNVEHSRIDNHTAQFDLTFHLVESDTGLIGKLEYNTDLFDESTIIRLLDHFQTLLTGIVANPHQTLSALPLLTLGEQQQLQVWNQTITPDSDACIHELFAAQVEKTPDAIAVISGDEQLTYRELNHRANQLARYLQKLGVKPESLVCLCVERSIPMIVGLLGILKAGGAYLPLDPTYPQQRLEFILSDAQVSILLTQKSLAAKLPKIASTVFLDTDWKIALEDTANVASAVVNHNLVYVIYTSGSTGQPKGVMVEHRSLVNYTLAAVREYNICASDRILQFASISFDAAAEEIFPCLTQGATLVLRTDTMLSSIAGFLKTCNDWQLTVLDLPTAFWHQMITEMVSQNLRLPDRVRLVIIGGEQAASDRLKLWQKQVDKRVRLVNSYGPTEATIVTTTVDLSALASDCCVLPIGKPVSNTKVYILDSALQPTPIGVPGELYIGGLGVARGYHNRPDLTAQAFIRDPFSHSGAIYKTGDRVRWRSDGNIEYLGRIDRQVKVRGFRIELGEIEALLSQHPDVCECVVIDREDTTGNKQLVAYIVLARSTSTTLDLRRFLEKGLPKYMLPATFVLIDTIPLNPNGKVDRQALPVPDPVRPVTATFVAPRTATETAIAQIFQEILNIPQVSIEDDFFELGGHSLLATKLIAQLSRVFQVELSIVDLFESPTVTGLAERIENQTKTDRTLNFFAVGRSPQTPVPLSFSQQYIWHIHHSSTTGAALNSSIIIRIKDSLSPAVVEQSLQEIVRRHEILRTVFTAVDNQPPMQVVLPTLHLPLLYVDLEHLGFEVRESEALDLAINIAQPPFDLTCAPLMRTALYRLSASEHWLLITMHHIITDGWSFNLLLQELHTLIQAFSHNLPSPLPEVSLQYADFALWQKQVYNENAIAQQLQYWQRKLIDEEIPQQQYNSSVLKSKQAKRYFTSIAETLVDSVKALSRSLQVTNFVVLLAALKLALAAWSGQREVWIVTTIGNRTVPETEQMLGCFINDVILRSQFLLEQTAATFIKQLQANVNEAIAHKEVPLEWVIAQTKRSRPVKLMASITITASDVGVERIPCWDVVQVQQGDNIPSELYDEDIPLELYVELSNTIKIGANYSIEQYTATHIEQLFTTYQEILTKLVIPKISLSHLLA</sequence>
<keyword evidence="4" id="KW-0597">Phosphoprotein</keyword>
<dbReference type="Pfam" id="PF00501">
    <property type="entry name" value="AMP-binding"/>
    <property type="match status" value="1"/>
</dbReference>
<dbReference type="InterPro" id="IPR023213">
    <property type="entry name" value="CAT-like_dom_sf"/>
</dbReference>
<keyword evidence="7" id="KW-1185">Reference proteome</keyword>
<protein>
    <submittedName>
        <fullName evidence="6">Non-ribosomal peptide synthetase</fullName>
    </submittedName>
</protein>
<evidence type="ECO:0000259" key="5">
    <source>
        <dbReference type="PROSITE" id="PS50075"/>
    </source>
</evidence>
<dbReference type="GO" id="GO:0044550">
    <property type="term" value="P:secondary metabolite biosynthetic process"/>
    <property type="evidence" value="ECO:0007669"/>
    <property type="project" value="UniProtKB-ARBA"/>
</dbReference>
<dbReference type="RefSeq" id="WP_073548424.1">
    <property type="nucleotide sequence ID" value="NZ_CAWMVK010000034.1"/>
</dbReference>
<dbReference type="InterPro" id="IPR025110">
    <property type="entry name" value="AMP-bd_C"/>
</dbReference>
<organism evidence="6 7">
    <name type="scientific">Chroogloeocystis siderophila 5.2 s.c.1</name>
    <dbReference type="NCBI Taxonomy" id="247279"/>
    <lineage>
        <taxon>Bacteria</taxon>
        <taxon>Bacillati</taxon>
        <taxon>Cyanobacteriota</taxon>
        <taxon>Cyanophyceae</taxon>
        <taxon>Oscillatoriophycideae</taxon>
        <taxon>Chroococcales</taxon>
        <taxon>Chroococcaceae</taxon>
        <taxon>Chroogloeocystis</taxon>
    </lineage>
</organism>
<dbReference type="FunFam" id="2.30.38.10:FF:000001">
    <property type="entry name" value="Non-ribosomal peptide synthetase PvdI"/>
    <property type="match status" value="1"/>
</dbReference>
<dbReference type="SUPFAM" id="SSF47336">
    <property type="entry name" value="ACP-like"/>
    <property type="match status" value="1"/>
</dbReference>
<dbReference type="InterPro" id="IPR020806">
    <property type="entry name" value="PKS_PP-bd"/>
</dbReference>
<dbReference type="Gene3D" id="3.30.300.30">
    <property type="match status" value="1"/>
</dbReference>
<dbReference type="Gene3D" id="3.30.559.10">
    <property type="entry name" value="Chloramphenicol acetyltransferase-like domain"/>
    <property type="match status" value="2"/>
</dbReference>
<dbReference type="InterPro" id="IPR036736">
    <property type="entry name" value="ACP-like_sf"/>
</dbReference>
<dbReference type="PANTHER" id="PTHR45527">
    <property type="entry name" value="NONRIBOSOMAL PEPTIDE SYNTHETASE"/>
    <property type="match status" value="1"/>
</dbReference>
<dbReference type="OrthoDB" id="9757538at2"/>
<dbReference type="FunFam" id="3.30.300.30:FF:000010">
    <property type="entry name" value="Enterobactin synthetase component F"/>
    <property type="match status" value="1"/>
</dbReference>
<dbReference type="GO" id="GO:0005829">
    <property type="term" value="C:cytosol"/>
    <property type="evidence" value="ECO:0007669"/>
    <property type="project" value="TreeGrafter"/>
</dbReference>
<dbReference type="InterPro" id="IPR010071">
    <property type="entry name" value="AA_adenyl_dom"/>
</dbReference>
<comment type="cofactor">
    <cofactor evidence="1">
        <name>pantetheine 4'-phosphate</name>
        <dbReference type="ChEBI" id="CHEBI:47942"/>
    </cofactor>
</comment>
<dbReference type="GO" id="GO:0003824">
    <property type="term" value="F:catalytic activity"/>
    <property type="evidence" value="ECO:0007669"/>
    <property type="project" value="InterPro"/>
</dbReference>
<evidence type="ECO:0000256" key="1">
    <source>
        <dbReference type="ARBA" id="ARBA00001957"/>
    </source>
</evidence>
<dbReference type="GO" id="GO:0043041">
    <property type="term" value="P:amino acid activation for nonribosomal peptide biosynthetic process"/>
    <property type="evidence" value="ECO:0007669"/>
    <property type="project" value="TreeGrafter"/>
</dbReference>
<dbReference type="EMBL" id="MRCC01000004">
    <property type="protein sequence ID" value="OKH27962.1"/>
    <property type="molecule type" value="Genomic_DNA"/>
</dbReference>
<dbReference type="Proteomes" id="UP000185984">
    <property type="component" value="Unassembled WGS sequence"/>
</dbReference>